<keyword evidence="6 11" id="KW-0418">Kinase</keyword>
<evidence type="ECO:0000256" key="5">
    <source>
        <dbReference type="ARBA" id="ARBA00022741"/>
    </source>
</evidence>
<dbReference type="Gene3D" id="1.20.5.1930">
    <property type="match status" value="1"/>
</dbReference>
<evidence type="ECO:0000256" key="3">
    <source>
        <dbReference type="ARBA" id="ARBA00022553"/>
    </source>
</evidence>
<evidence type="ECO:0000313" key="12">
    <source>
        <dbReference type="Proteomes" id="UP000316184"/>
    </source>
</evidence>
<gene>
    <name evidence="11" type="ORF">FHU35_111505</name>
</gene>
<evidence type="ECO:0000313" key="11">
    <source>
        <dbReference type="EMBL" id="TWG08877.1"/>
    </source>
</evidence>
<dbReference type="GO" id="GO:0016020">
    <property type="term" value="C:membrane"/>
    <property type="evidence" value="ECO:0007669"/>
    <property type="project" value="InterPro"/>
</dbReference>
<evidence type="ECO:0000256" key="6">
    <source>
        <dbReference type="ARBA" id="ARBA00022777"/>
    </source>
</evidence>
<evidence type="ECO:0000256" key="1">
    <source>
        <dbReference type="ARBA" id="ARBA00000085"/>
    </source>
</evidence>
<proteinExistence type="predicted"/>
<feature type="transmembrane region" description="Helical" evidence="9">
    <location>
        <begin position="358"/>
        <end position="378"/>
    </location>
</feature>
<dbReference type="InterPro" id="IPR011712">
    <property type="entry name" value="Sig_transdc_His_kin_sub3_dim/P"/>
</dbReference>
<evidence type="ECO:0000256" key="8">
    <source>
        <dbReference type="ARBA" id="ARBA00023012"/>
    </source>
</evidence>
<dbReference type="SMART" id="SM00387">
    <property type="entry name" value="HATPase_c"/>
    <property type="match status" value="1"/>
</dbReference>
<keyword evidence="5" id="KW-0547">Nucleotide-binding</keyword>
<dbReference type="EMBL" id="VIWX01000001">
    <property type="protein sequence ID" value="TWG08877.1"/>
    <property type="molecule type" value="Genomic_DNA"/>
</dbReference>
<keyword evidence="9" id="KW-1133">Transmembrane helix</keyword>
<keyword evidence="8" id="KW-0902">Two-component regulatory system</keyword>
<dbReference type="GO" id="GO:0046983">
    <property type="term" value="F:protein dimerization activity"/>
    <property type="evidence" value="ECO:0007669"/>
    <property type="project" value="InterPro"/>
</dbReference>
<feature type="transmembrane region" description="Helical" evidence="9">
    <location>
        <begin position="130"/>
        <end position="153"/>
    </location>
</feature>
<evidence type="ECO:0000259" key="10">
    <source>
        <dbReference type="SMART" id="SM00387"/>
    </source>
</evidence>
<evidence type="ECO:0000256" key="7">
    <source>
        <dbReference type="ARBA" id="ARBA00022840"/>
    </source>
</evidence>
<organism evidence="11 12">
    <name type="scientific">Saccharopolyspora dendranthemae</name>
    <dbReference type="NCBI Taxonomy" id="1181886"/>
    <lineage>
        <taxon>Bacteria</taxon>
        <taxon>Bacillati</taxon>
        <taxon>Actinomycetota</taxon>
        <taxon>Actinomycetes</taxon>
        <taxon>Pseudonocardiales</taxon>
        <taxon>Pseudonocardiaceae</taxon>
        <taxon>Saccharopolyspora</taxon>
    </lineage>
</organism>
<dbReference type="AlphaFoldDB" id="A0A561VBF3"/>
<dbReference type="InterPro" id="IPR050482">
    <property type="entry name" value="Sensor_HK_TwoCompSys"/>
</dbReference>
<dbReference type="PANTHER" id="PTHR24421:SF10">
    <property type="entry name" value="NITRATE_NITRITE SENSOR PROTEIN NARQ"/>
    <property type="match status" value="1"/>
</dbReference>
<keyword evidence="7" id="KW-0067">ATP-binding</keyword>
<feature type="domain" description="Histidine kinase/HSP90-like ATPase" evidence="10">
    <location>
        <begin position="518"/>
        <end position="607"/>
    </location>
</feature>
<sequence>MCEPSPAERLDIVRRRLKIGSSLLLLGLAGPLLFAGYVAGLTAISIGVPGSGRLIGRCRAAAGLSRRLARDWSGVQVDDPYRPEPPEPQPDAEGWYRYDNTVYRRPTLVRYLQRVLWIGEDPATGRDLDFFLLNTIIGPVLGLGVVLFGRAPLELHGRWVRSRLGPRTERSWQRWTVRGLRDLWRLAVLFALSLLNLLVAVLVIALFVISHVLFVLQGWPLAAGLAARMAGLGRGLAGSWSGVPTAQTYLPLVEPEPTSDGLYRVGRSLKRTPTAALWRARYRRATTDPATWRDLLWLLGDAPITALLLAPAVLLVWVFGWGAWISVWVRLGDLLLGTGAPWAELSGPARWLAETPLIGIPLGLACGIAVLAAAPGLLRAHGRWTHWLLSPTRRAELAQRVGELSRTRADATAAEDVELRRIERDLHDGTQARLVALGMKLGAAEQLLAHDPDRARELLDQSKSDSGHALAELRALVRGIRPPVLTERGLVDAIRALALDLDVTVDVEGDLPGRCPSAVEAAAYFTTRELITNALKHARAGTVRVGIAHEGRLRIAVVDDGVGGADPDRGSGLRGIRTRLGTFDGTLQLSSPPGGPTEAIVEIPCALS</sequence>
<protein>
    <recommendedName>
        <fullName evidence="2">histidine kinase</fullName>
        <ecNumber evidence="2">2.7.13.3</ecNumber>
    </recommendedName>
</protein>
<dbReference type="GO" id="GO:0000155">
    <property type="term" value="F:phosphorelay sensor kinase activity"/>
    <property type="evidence" value="ECO:0007669"/>
    <property type="project" value="InterPro"/>
</dbReference>
<keyword evidence="12" id="KW-1185">Reference proteome</keyword>
<comment type="catalytic activity">
    <reaction evidence="1">
        <text>ATP + protein L-histidine = ADP + protein N-phospho-L-histidine.</text>
        <dbReference type="EC" id="2.7.13.3"/>
    </reaction>
</comment>
<dbReference type="Pfam" id="PF07730">
    <property type="entry name" value="HisKA_3"/>
    <property type="match status" value="1"/>
</dbReference>
<dbReference type="Proteomes" id="UP000316184">
    <property type="component" value="Unassembled WGS sequence"/>
</dbReference>
<dbReference type="EC" id="2.7.13.3" evidence="2"/>
<evidence type="ECO:0000256" key="2">
    <source>
        <dbReference type="ARBA" id="ARBA00012438"/>
    </source>
</evidence>
<keyword evidence="9" id="KW-0812">Transmembrane</keyword>
<feature type="transmembrane region" description="Helical" evidence="9">
    <location>
        <begin position="23"/>
        <end position="46"/>
    </location>
</feature>
<evidence type="ECO:0000256" key="9">
    <source>
        <dbReference type="SAM" id="Phobius"/>
    </source>
</evidence>
<accession>A0A561VBF3</accession>
<keyword evidence="4" id="KW-0808">Transferase</keyword>
<keyword evidence="9" id="KW-0472">Membrane</keyword>
<dbReference type="SUPFAM" id="SSF55874">
    <property type="entry name" value="ATPase domain of HSP90 chaperone/DNA topoisomerase II/histidine kinase"/>
    <property type="match status" value="1"/>
</dbReference>
<dbReference type="Pfam" id="PF02518">
    <property type="entry name" value="HATPase_c"/>
    <property type="match status" value="1"/>
</dbReference>
<comment type="caution">
    <text evidence="11">The sequence shown here is derived from an EMBL/GenBank/DDBJ whole genome shotgun (WGS) entry which is preliminary data.</text>
</comment>
<feature type="transmembrane region" description="Helical" evidence="9">
    <location>
        <begin position="306"/>
        <end position="329"/>
    </location>
</feature>
<dbReference type="Pfam" id="PF13796">
    <property type="entry name" value="Sensor"/>
    <property type="match status" value="1"/>
</dbReference>
<dbReference type="CDD" id="cd16917">
    <property type="entry name" value="HATPase_UhpB-NarQ-NarX-like"/>
    <property type="match status" value="1"/>
</dbReference>
<reference evidence="11 12" key="1">
    <citation type="submission" date="2019-06" db="EMBL/GenBank/DDBJ databases">
        <title>Sequencing the genomes of 1000 actinobacteria strains.</title>
        <authorList>
            <person name="Klenk H.-P."/>
        </authorList>
    </citation>
    <scope>NUCLEOTIDE SEQUENCE [LARGE SCALE GENOMIC DNA]</scope>
    <source>
        <strain evidence="11 12">DSM 46699</strain>
    </source>
</reference>
<dbReference type="InterPro" id="IPR003594">
    <property type="entry name" value="HATPase_dom"/>
</dbReference>
<dbReference type="PANTHER" id="PTHR24421">
    <property type="entry name" value="NITRATE/NITRITE SENSOR PROTEIN NARX-RELATED"/>
    <property type="match status" value="1"/>
</dbReference>
<dbReference type="Gene3D" id="3.30.565.10">
    <property type="entry name" value="Histidine kinase-like ATPase, C-terminal domain"/>
    <property type="match status" value="1"/>
</dbReference>
<dbReference type="InterPro" id="IPR025828">
    <property type="entry name" value="Put_sensor_dom"/>
</dbReference>
<keyword evidence="3" id="KW-0597">Phosphoprotein</keyword>
<feature type="transmembrane region" description="Helical" evidence="9">
    <location>
        <begin position="183"/>
        <end position="208"/>
    </location>
</feature>
<name>A0A561VBF3_9PSEU</name>
<evidence type="ECO:0000256" key="4">
    <source>
        <dbReference type="ARBA" id="ARBA00022679"/>
    </source>
</evidence>
<dbReference type="GO" id="GO:0005524">
    <property type="term" value="F:ATP binding"/>
    <property type="evidence" value="ECO:0007669"/>
    <property type="project" value="UniProtKB-KW"/>
</dbReference>
<dbReference type="InterPro" id="IPR036890">
    <property type="entry name" value="HATPase_C_sf"/>
</dbReference>